<name>A0A5C3Q526_9APHY</name>
<keyword evidence="3" id="KW-1185">Reference proteome</keyword>
<feature type="region of interest" description="Disordered" evidence="1">
    <location>
        <begin position="61"/>
        <end position="86"/>
    </location>
</feature>
<dbReference type="EMBL" id="ML210980">
    <property type="protein sequence ID" value="TFK93543.1"/>
    <property type="molecule type" value="Genomic_DNA"/>
</dbReference>
<gene>
    <name evidence="2" type="ORF">K466DRAFT_658451</name>
</gene>
<proteinExistence type="predicted"/>
<dbReference type="Proteomes" id="UP000308197">
    <property type="component" value="Unassembled WGS sequence"/>
</dbReference>
<feature type="compositionally biased region" description="Basic residues" evidence="1">
    <location>
        <begin position="233"/>
        <end position="257"/>
    </location>
</feature>
<organism evidence="2 3">
    <name type="scientific">Polyporus arcularius HHB13444</name>
    <dbReference type="NCBI Taxonomy" id="1314778"/>
    <lineage>
        <taxon>Eukaryota</taxon>
        <taxon>Fungi</taxon>
        <taxon>Dikarya</taxon>
        <taxon>Basidiomycota</taxon>
        <taxon>Agaricomycotina</taxon>
        <taxon>Agaricomycetes</taxon>
        <taxon>Polyporales</taxon>
        <taxon>Polyporaceae</taxon>
        <taxon>Polyporus</taxon>
    </lineage>
</organism>
<sequence>MELGSDKTRVTDTDSVSSRFLLHHQLLKSSRYRRILSQMTKLIPQGSPLWTRAKRKRFEEEAAAQAAAAAASQSQASSDPPDPLPLAATKVRAARRKTGTALEIEQGGEHRTVLVDRGRPGQVFQISPPAAPPPERVPKKKLAKGLKLPTSARQVDLEAPSPHVRWTADTRNNLRPPKASVFSNIPAAGSFQVLRDSVEDPPPPPQPTAARRRGREVYVEITSRPIKTARPIPRPRRSSRPRSRSRSHSHSRSRSRSCSRPPTVAPDTESIAAPAQRSSYPEATRSHNHGAPTTAVNPPRRPSGDSKSACASVATTTRSDLKEGASFVRPCSCSMRAHSPARSTRVNAQVAPVFDPQQYNANTSRSSPAYYLAILILLSALGIALTRVDATSLSARLSNVALNLGLW</sequence>
<reference evidence="2 3" key="1">
    <citation type="journal article" date="2019" name="Nat. Ecol. Evol.">
        <title>Megaphylogeny resolves global patterns of mushroom evolution.</title>
        <authorList>
            <person name="Varga T."/>
            <person name="Krizsan K."/>
            <person name="Foldi C."/>
            <person name="Dima B."/>
            <person name="Sanchez-Garcia M."/>
            <person name="Sanchez-Ramirez S."/>
            <person name="Szollosi G.J."/>
            <person name="Szarkandi J.G."/>
            <person name="Papp V."/>
            <person name="Albert L."/>
            <person name="Andreopoulos W."/>
            <person name="Angelini C."/>
            <person name="Antonin V."/>
            <person name="Barry K.W."/>
            <person name="Bougher N.L."/>
            <person name="Buchanan P."/>
            <person name="Buyck B."/>
            <person name="Bense V."/>
            <person name="Catcheside P."/>
            <person name="Chovatia M."/>
            <person name="Cooper J."/>
            <person name="Damon W."/>
            <person name="Desjardin D."/>
            <person name="Finy P."/>
            <person name="Geml J."/>
            <person name="Haridas S."/>
            <person name="Hughes K."/>
            <person name="Justo A."/>
            <person name="Karasinski D."/>
            <person name="Kautmanova I."/>
            <person name="Kiss B."/>
            <person name="Kocsube S."/>
            <person name="Kotiranta H."/>
            <person name="LaButti K.M."/>
            <person name="Lechner B.E."/>
            <person name="Liimatainen K."/>
            <person name="Lipzen A."/>
            <person name="Lukacs Z."/>
            <person name="Mihaltcheva S."/>
            <person name="Morgado L.N."/>
            <person name="Niskanen T."/>
            <person name="Noordeloos M.E."/>
            <person name="Ohm R.A."/>
            <person name="Ortiz-Santana B."/>
            <person name="Ovrebo C."/>
            <person name="Racz N."/>
            <person name="Riley R."/>
            <person name="Savchenko A."/>
            <person name="Shiryaev A."/>
            <person name="Soop K."/>
            <person name="Spirin V."/>
            <person name="Szebenyi C."/>
            <person name="Tomsovsky M."/>
            <person name="Tulloss R.E."/>
            <person name="Uehling J."/>
            <person name="Grigoriev I.V."/>
            <person name="Vagvolgyi C."/>
            <person name="Papp T."/>
            <person name="Martin F.M."/>
            <person name="Miettinen O."/>
            <person name="Hibbett D.S."/>
            <person name="Nagy L.G."/>
        </authorList>
    </citation>
    <scope>NUCLEOTIDE SEQUENCE [LARGE SCALE GENOMIC DNA]</scope>
    <source>
        <strain evidence="2 3">HHB13444</strain>
    </source>
</reference>
<feature type="compositionally biased region" description="Low complexity" evidence="1">
    <location>
        <begin position="63"/>
        <end position="86"/>
    </location>
</feature>
<dbReference type="AlphaFoldDB" id="A0A5C3Q526"/>
<protein>
    <submittedName>
        <fullName evidence="2">Uncharacterized protein</fullName>
    </submittedName>
</protein>
<evidence type="ECO:0000313" key="3">
    <source>
        <dbReference type="Proteomes" id="UP000308197"/>
    </source>
</evidence>
<feature type="region of interest" description="Disordered" evidence="1">
    <location>
        <begin position="195"/>
        <end position="311"/>
    </location>
</feature>
<evidence type="ECO:0000313" key="2">
    <source>
        <dbReference type="EMBL" id="TFK93543.1"/>
    </source>
</evidence>
<evidence type="ECO:0000256" key="1">
    <source>
        <dbReference type="SAM" id="MobiDB-lite"/>
    </source>
</evidence>
<dbReference type="InParanoid" id="A0A5C3Q526"/>
<accession>A0A5C3Q526</accession>